<sequence length="356" mass="41320">MFLNEGSRWYVGLVGHLIHPEYEEGFTNTVAILFLESGNNPRFWQPITLTADHKKLSRWSKVYNVGYTDRNTVLEQELLEMEYVSRATCEEFYVKEEINFDFLWPPNALCFKMINSNQTCVNNAGMALASNVTDAWILMGLSTQGPGCSLPARYIEIFPYVKWIRDHTIVKKSTRRQSYYHEAILTQHGYKSYDELFFQHLTEDYYLRLYPSYANITENVEGCYWYGTNKSLMYKDEEVFNTKSPSAIGVYGLYLIDTNFMYRTCVQVYTRGTARSKIYLYTLYAQPHPADTPMFGKTVASRVKDAGNNESYMVITDPRPIHGLDTTYLYFRFQFSFTGLVVVTIFGEYNGTEIAT</sequence>
<evidence type="ECO:0000313" key="5">
    <source>
        <dbReference type="Proteomes" id="UP000837857"/>
    </source>
</evidence>
<evidence type="ECO:0000313" key="4">
    <source>
        <dbReference type="EMBL" id="CAH2058312.1"/>
    </source>
</evidence>
<accession>A0ABN8IIT9</accession>
<dbReference type="InterPro" id="IPR009003">
    <property type="entry name" value="Peptidase_S1_PA"/>
</dbReference>
<comment type="similarity">
    <text evidence="2">Belongs to the peptidase S1 family. CLIP subfamily.</text>
</comment>
<dbReference type="EMBL" id="OW152837">
    <property type="protein sequence ID" value="CAH2058312.1"/>
    <property type="molecule type" value="Genomic_DNA"/>
</dbReference>
<evidence type="ECO:0000256" key="1">
    <source>
        <dbReference type="ARBA" id="ARBA00023157"/>
    </source>
</evidence>
<dbReference type="InterPro" id="IPR051487">
    <property type="entry name" value="Ser/Thr_Proteases_Immune/Dev"/>
</dbReference>
<dbReference type="InterPro" id="IPR043504">
    <property type="entry name" value="Peptidase_S1_PA_chymotrypsin"/>
</dbReference>
<name>A0ABN8IIT9_9NEOP</name>
<dbReference type="Proteomes" id="UP000837857">
    <property type="component" value="Chromosome 25"/>
</dbReference>
<feature type="domain" description="Peptidase S1" evidence="3">
    <location>
        <begin position="16"/>
        <end position="164"/>
    </location>
</feature>
<reference evidence="4" key="1">
    <citation type="submission" date="2022-03" db="EMBL/GenBank/DDBJ databases">
        <authorList>
            <person name="Martin H S."/>
        </authorList>
    </citation>
    <scope>NUCLEOTIDE SEQUENCE</scope>
</reference>
<protein>
    <recommendedName>
        <fullName evidence="3">Peptidase S1 domain-containing protein</fullName>
    </recommendedName>
</protein>
<dbReference type="InterPro" id="IPR001254">
    <property type="entry name" value="Trypsin_dom"/>
</dbReference>
<evidence type="ECO:0000259" key="3">
    <source>
        <dbReference type="Pfam" id="PF00089"/>
    </source>
</evidence>
<feature type="non-terminal residue" evidence="4">
    <location>
        <position position="1"/>
    </location>
</feature>
<keyword evidence="5" id="KW-1185">Reference proteome</keyword>
<dbReference type="PANTHER" id="PTHR24256">
    <property type="entry name" value="TRYPTASE-RELATED"/>
    <property type="match status" value="1"/>
</dbReference>
<organism evidence="4 5">
    <name type="scientific">Iphiclides podalirius</name>
    <name type="common">scarce swallowtail</name>
    <dbReference type="NCBI Taxonomy" id="110791"/>
    <lineage>
        <taxon>Eukaryota</taxon>
        <taxon>Metazoa</taxon>
        <taxon>Ecdysozoa</taxon>
        <taxon>Arthropoda</taxon>
        <taxon>Hexapoda</taxon>
        <taxon>Insecta</taxon>
        <taxon>Pterygota</taxon>
        <taxon>Neoptera</taxon>
        <taxon>Endopterygota</taxon>
        <taxon>Lepidoptera</taxon>
        <taxon>Glossata</taxon>
        <taxon>Ditrysia</taxon>
        <taxon>Papilionoidea</taxon>
        <taxon>Papilionidae</taxon>
        <taxon>Papilioninae</taxon>
        <taxon>Iphiclides</taxon>
    </lineage>
</organism>
<dbReference type="SUPFAM" id="SSF50494">
    <property type="entry name" value="Trypsin-like serine proteases"/>
    <property type="match status" value="1"/>
</dbReference>
<proteinExistence type="inferred from homology"/>
<evidence type="ECO:0000256" key="2">
    <source>
        <dbReference type="ARBA" id="ARBA00024195"/>
    </source>
</evidence>
<dbReference type="Pfam" id="PF00089">
    <property type="entry name" value="Trypsin"/>
    <property type="match status" value="1"/>
</dbReference>
<gene>
    <name evidence="4" type="ORF">IPOD504_LOCUS10538</name>
</gene>
<dbReference type="Gene3D" id="2.40.10.10">
    <property type="entry name" value="Trypsin-like serine proteases"/>
    <property type="match status" value="1"/>
</dbReference>
<keyword evidence="1" id="KW-1015">Disulfide bond</keyword>